<comment type="caution">
    <text evidence="1">The sequence shown here is derived from an EMBL/GenBank/DDBJ whole genome shotgun (WGS) entry which is preliminary data.</text>
</comment>
<dbReference type="Proteomes" id="UP001272137">
    <property type="component" value="Unassembled WGS sequence"/>
</dbReference>
<organism evidence="1 2">
    <name type="scientific">Burkholderia thailandensis</name>
    <dbReference type="NCBI Taxonomy" id="57975"/>
    <lineage>
        <taxon>Bacteria</taxon>
        <taxon>Pseudomonadati</taxon>
        <taxon>Pseudomonadota</taxon>
        <taxon>Betaproteobacteria</taxon>
        <taxon>Burkholderiales</taxon>
        <taxon>Burkholderiaceae</taxon>
        <taxon>Burkholderia</taxon>
        <taxon>pseudomallei group</taxon>
    </lineage>
</organism>
<sequence>MPRRRCRTMCASVRRRAVMLGGDARCNTTPGDVTQCDFPRGST</sequence>
<reference evidence="1" key="1">
    <citation type="submission" date="2018-08" db="EMBL/GenBank/DDBJ databases">
        <title>Identification of Burkholderia cepacia strains that express a Burkholderia pseudomallei-like capsular polysaccharide.</title>
        <authorList>
            <person name="Burtnick M.N."/>
            <person name="Vongsouvath M."/>
            <person name="Newton P."/>
            <person name="Wuthiekanun V."/>
            <person name="Limmathurotsakul D."/>
            <person name="Brett P.J."/>
            <person name="Chantratita N."/>
            <person name="Dance D.A."/>
        </authorList>
    </citation>
    <scope>NUCLEOTIDE SEQUENCE</scope>
    <source>
        <strain evidence="1">SBXCC001</strain>
    </source>
</reference>
<evidence type="ECO:0000313" key="1">
    <source>
        <dbReference type="EMBL" id="MDW9253722.1"/>
    </source>
</evidence>
<proteinExistence type="predicted"/>
<evidence type="ECO:0000313" key="2">
    <source>
        <dbReference type="Proteomes" id="UP001272137"/>
    </source>
</evidence>
<dbReference type="AlphaFoldDB" id="A0AAW9CU54"/>
<gene>
    <name evidence="1" type="ORF">C7S16_4793</name>
</gene>
<accession>A0AAW9CU54</accession>
<dbReference type="EMBL" id="QXCT01000001">
    <property type="protein sequence ID" value="MDW9253722.1"/>
    <property type="molecule type" value="Genomic_DNA"/>
</dbReference>
<protein>
    <submittedName>
        <fullName evidence="1">Uncharacterized protein</fullName>
    </submittedName>
</protein>
<name>A0AAW9CU54_BURTH</name>